<sequence length="873" mass="96307">MAGYQHVHYVIERVPNALIPQIWSNVARRNYVVALEARISLLEKILKDAESSDTTGSPNSSASQSDENDTLPQSFRTASNSSPPAPPANPASEPRLTLIEDGGVLEQRINPTVSLDTSQELDLGMTGYKTLLSLEQEHKLLAQFWDWQRMHHPYVVPVPFLSVYAIHSELDHPGEPIPRPPPPPPNSFAAATLNVPRASIVQRAPDLPHFISPLLLYSMFAIAALFSGDPGTGIMFYQHAKETLFREAANPKVATVQAVCLMATWELGHARSPAAWTLLGVALSLCIRLGLNVDATPLLRSGGISQRLYETRNFVFWGAFNTDRFLALCMGMRPLMDRQIISTPDYSSPTAESRQSKIHPRDMMKEICEPWWSPRTSGIGNVLIQAAWDAFRELTQIMDDLFDSVYKAGAPARTPQEILELIDRNHLTVQKLIDDLPTWLRSTGAIRRKDNGIVYLHLFIHVTSILTNRPFLSAHHSPQTPQTPLIRHYRTLAFRIARASALQVSSLIRHIPLSSPCVSIPYIVYSACTILLLAPEDPAAMDGVRTSLACLDGMDETGYWVESARDAARRVRALAHRWGVRLETSRRILGLAGGGSGGKVHRTSLPRESERPASPDPSTGLAGADIAPESGLLKVPRADAWVTGNAYIPRPAQSGFGVPEYEDYSSESLEAMLTETLDAGVNWALEEVQHSQDAGCTIMGLPNHPFHLPIEQTGSGACEPVLSSGQQSDLHTSVQYQPLLQRAQESNSYHYYKQNLHRSLPHVAYANSHADPQHDMHLPHSHWHAVIPPTDLDLLLPPDPSACADLGTCFSYTVEHAQDPAFIDLLADPYMGVSMDWIKDSGSNFPRYAGPWAESLGTSVGEHFGQGDGYEFM</sequence>
<keyword evidence="6" id="KW-0539">Nucleus</keyword>
<dbReference type="GO" id="GO:0003677">
    <property type="term" value="F:DNA binding"/>
    <property type="evidence" value="ECO:0007669"/>
    <property type="project" value="UniProtKB-KW"/>
</dbReference>
<evidence type="ECO:0000256" key="7">
    <source>
        <dbReference type="SAM" id="MobiDB-lite"/>
    </source>
</evidence>
<evidence type="ECO:0000256" key="5">
    <source>
        <dbReference type="ARBA" id="ARBA00023163"/>
    </source>
</evidence>
<dbReference type="PANTHER" id="PTHR31313:SF81">
    <property type="entry name" value="TY1 ENHANCER ACTIVATOR"/>
    <property type="match status" value="1"/>
</dbReference>
<dbReference type="GO" id="GO:0008270">
    <property type="term" value="F:zinc ion binding"/>
    <property type="evidence" value="ECO:0007669"/>
    <property type="project" value="InterPro"/>
</dbReference>
<evidence type="ECO:0000259" key="8">
    <source>
        <dbReference type="SMART" id="SM00906"/>
    </source>
</evidence>
<evidence type="ECO:0000256" key="4">
    <source>
        <dbReference type="ARBA" id="ARBA00023125"/>
    </source>
</evidence>
<keyword evidence="5" id="KW-0804">Transcription</keyword>
<evidence type="ECO:0000313" key="10">
    <source>
        <dbReference type="Proteomes" id="UP000663846"/>
    </source>
</evidence>
<dbReference type="PANTHER" id="PTHR31313">
    <property type="entry name" value="TY1 ENHANCER ACTIVATOR"/>
    <property type="match status" value="1"/>
</dbReference>
<evidence type="ECO:0000256" key="1">
    <source>
        <dbReference type="ARBA" id="ARBA00022723"/>
    </source>
</evidence>
<dbReference type="InterPro" id="IPR051615">
    <property type="entry name" value="Transcr_Regulatory_Elem"/>
</dbReference>
<keyword evidence="4" id="KW-0238">DNA-binding</keyword>
<dbReference type="Proteomes" id="UP000663846">
    <property type="component" value="Unassembled WGS sequence"/>
</dbReference>
<gene>
    <name evidence="9" type="ORF">RDB_LOCUS170632</name>
</gene>
<evidence type="ECO:0000313" key="9">
    <source>
        <dbReference type="EMBL" id="CAE6468272.1"/>
    </source>
</evidence>
<feature type="compositionally biased region" description="Polar residues" evidence="7">
    <location>
        <begin position="52"/>
        <end position="77"/>
    </location>
</feature>
<feature type="domain" description="Xylanolytic transcriptional activator regulatory" evidence="8">
    <location>
        <begin position="275"/>
        <end position="350"/>
    </location>
</feature>
<dbReference type="SMART" id="SM00906">
    <property type="entry name" value="Fungal_trans"/>
    <property type="match status" value="1"/>
</dbReference>
<dbReference type="Pfam" id="PF04082">
    <property type="entry name" value="Fungal_trans"/>
    <property type="match status" value="1"/>
</dbReference>
<feature type="region of interest" description="Disordered" evidence="7">
    <location>
        <begin position="593"/>
        <end position="625"/>
    </location>
</feature>
<dbReference type="CDD" id="cd12148">
    <property type="entry name" value="fungal_TF_MHR"/>
    <property type="match status" value="1"/>
</dbReference>
<accession>A0A8H3GVB4</accession>
<proteinExistence type="predicted"/>
<keyword evidence="1" id="KW-0479">Metal-binding</keyword>
<keyword evidence="2" id="KW-0862">Zinc</keyword>
<keyword evidence="3" id="KW-0805">Transcription regulation</keyword>
<dbReference type="AlphaFoldDB" id="A0A8H3GVB4"/>
<evidence type="ECO:0000256" key="2">
    <source>
        <dbReference type="ARBA" id="ARBA00022833"/>
    </source>
</evidence>
<evidence type="ECO:0000256" key="6">
    <source>
        <dbReference type="ARBA" id="ARBA00023242"/>
    </source>
</evidence>
<name>A0A8H3GVB4_9AGAM</name>
<comment type="caution">
    <text evidence="9">The sequence shown here is derived from an EMBL/GenBank/DDBJ whole genome shotgun (WGS) entry which is preliminary data.</text>
</comment>
<dbReference type="EMBL" id="CAJMWS010000902">
    <property type="protein sequence ID" value="CAE6468272.1"/>
    <property type="molecule type" value="Genomic_DNA"/>
</dbReference>
<evidence type="ECO:0000256" key="3">
    <source>
        <dbReference type="ARBA" id="ARBA00023015"/>
    </source>
</evidence>
<reference evidence="9" key="1">
    <citation type="submission" date="2021-01" db="EMBL/GenBank/DDBJ databases">
        <authorList>
            <person name="Kaushik A."/>
        </authorList>
    </citation>
    <scope>NUCLEOTIDE SEQUENCE</scope>
    <source>
        <strain evidence="9">AG1-1C</strain>
    </source>
</reference>
<organism evidence="9 10">
    <name type="scientific">Rhizoctonia solani</name>
    <dbReference type="NCBI Taxonomy" id="456999"/>
    <lineage>
        <taxon>Eukaryota</taxon>
        <taxon>Fungi</taxon>
        <taxon>Dikarya</taxon>
        <taxon>Basidiomycota</taxon>
        <taxon>Agaricomycotina</taxon>
        <taxon>Agaricomycetes</taxon>
        <taxon>Cantharellales</taxon>
        <taxon>Ceratobasidiaceae</taxon>
        <taxon>Rhizoctonia</taxon>
    </lineage>
</organism>
<feature type="region of interest" description="Disordered" evidence="7">
    <location>
        <begin position="49"/>
        <end position="95"/>
    </location>
</feature>
<dbReference type="GO" id="GO:0006351">
    <property type="term" value="P:DNA-templated transcription"/>
    <property type="evidence" value="ECO:0007669"/>
    <property type="project" value="InterPro"/>
</dbReference>
<protein>
    <recommendedName>
        <fullName evidence="8">Xylanolytic transcriptional activator regulatory domain-containing protein</fullName>
    </recommendedName>
</protein>
<dbReference type="InterPro" id="IPR007219">
    <property type="entry name" value="XnlR_reg_dom"/>
</dbReference>